<evidence type="ECO:0000313" key="1">
    <source>
        <dbReference type="EMBL" id="MPN47168.1"/>
    </source>
</evidence>
<name>A0A645I7D2_9ZZZZ</name>
<organism evidence="1">
    <name type="scientific">bioreactor metagenome</name>
    <dbReference type="NCBI Taxonomy" id="1076179"/>
    <lineage>
        <taxon>unclassified sequences</taxon>
        <taxon>metagenomes</taxon>
        <taxon>ecological metagenomes</taxon>
    </lineage>
</organism>
<comment type="caution">
    <text evidence="1">The sequence shown here is derived from an EMBL/GenBank/DDBJ whole genome shotgun (WGS) entry which is preliminary data.</text>
</comment>
<accession>A0A645I7D2</accession>
<dbReference type="EMBL" id="VSSQ01108463">
    <property type="protein sequence ID" value="MPN47168.1"/>
    <property type="molecule type" value="Genomic_DNA"/>
</dbReference>
<protein>
    <submittedName>
        <fullName evidence="1">Uncharacterized protein</fullName>
    </submittedName>
</protein>
<dbReference type="AlphaFoldDB" id="A0A645I7D2"/>
<sequence>MEEQALTPFVTSRSPTIKLDTASSVTPSKGNMRHIILDRYCIIPDNFNADVITLKNIMNPPITSIKLTLLFTESPKRVPILRPSFFLCFKSSFRGLIFMVEFLLSVSLP</sequence>
<proteinExistence type="predicted"/>
<gene>
    <name evidence="1" type="ORF">SDC9_194769</name>
</gene>
<reference evidence="1" key="1">
    <citation type="submission" date="2019-08" db="EMBL/GenBank/DDBJ databases">
        <authorList>
            <person name="Kucharzyk K."/>
            <person name="Murdoch R.W."/>
            <person name="Higgins S."/>
            <person name="Loffler F."/>
        </authorList>
    </citation>
    <scope>NUCLEOTIDE SEQUENCE</scope>
</reference>